<reference evidence="1" key="1">
    <citation type="submission" date="2020-03" db="EMBL/GenBank/DDBJ databases">
        <title>The deep terrestrial virosphere.</title>
        <authorList>
            <person name="Holmfeldt K."/>
            <person name="Nilsson E."/>
            <person name="Simone D."/>
            <person name="Lopez-Fernandez M."/>
            <person name="Wu X."/>
            <person name="de Brujin I."/>
            <person name="Lundin D."/>
            <person name="Andersson A."/>
            <person name="Bertilsson S."/>
            <person name="Dopson M."/>
        </authorList>
    </citation>
    <scope>NUCLEOTIDE SEQUENCE</scope>
    <source>
        <strain evidence="1">MM171A00145</strain>
    </source>
</reference>
<dbReference type="AlphaFoldDB" id="A0A6M3M894"/>
<evidence type="ECO:0000313" key="1">
    <source>
        <dbReference type="EMBL" id="QJB01149.1"/>
    </source>
</evidence>
<dbReference type="EMBL" id="MT143705">
    <property type="protein sequence ID" value="QJB01149.1"/>
    <property type="molecule type" value="Genomic_DNA"/>
</dbReference>
<name>A0A6M3M894_9ZZZZ</name>
<proteinExistence type="predicted"/>
<sequence>MNKREAKRRACRLAAAILNRGGDWPSAIYEDEDGNDSTDADIERMGAAWKALVAEMYRRGGDDAEG</sequence>
<gene>
    <name evidence="1" type="ORF">MM171A00145_0086</name>
</gene>
<organism evidence="1">
    <name type="scientific">viral metagenome</name>
    <dbReference type="NCBI Taxonomy" id="1070528"/>
    <lineage>
        <taxon>unclassified sequences</taxon>
        <taxon>metagenomes</taxon>
        <taxon>organismal metagenomes</taxon>
    </lineage>
</organism>
<protein>
    <submittedName>
        <fullName evidence="1">Uncharacterized protein</fullName>
    </submittedName>
</protein>
<accession>A0A6M3M894</accession>